<evidence type="ECO:0008006" key="4">
    <source>
        <dbReference type="Google" id="ProtNLM"/>
    </source>
</evidence>
<feature type="region of interest" description="Disordered" evidence="1">
    <location>
        <begin position="22"/>
        <end position="41"/>
    </location>
</feature>
<accession>A0ABU2N0Z9</accession>
<keyword evidence="3" id="KW-1185">Reference proteome</keyword>
<sequence length="86" mass="9029">MNALDVLGKVVGALLWPVVPPPTGQRRATRSKTRAAAPPADTATVVLPRVVDAPTRPPVAEAEPCQSQQLGVVLTVGEARWQEATP</sequence>
<name>A0ABU2N0Z9_9ACTN</name>
<organism evidence="2 3">
    <name type="scientific">Streptomyces litchfieldiae</name>
    <dbReference type="NCBI Taxonomy" id="3075543"/>
    <lineage>
        <taxon>Bacteria</taxon>
        <taxon>Bacillati</taxon>
        <taxon>Actinomycetota</taxon>
        <taxon>Actinomycetes</taxon>
        <taxon>Kitasatosporales</taxon>
        <taxon>Streptomycetaceae</taxon>
        <taxon>Streptomyces</taxon>
    </lineage>
</organism>
<dbReference type="RefSeq" id="WP_311707865.1">
    <property type="nucleotide sequence ID" value="NZ_JAVREL010000023.1"/>
</dbReference>
<protein>
    <recommendedName>
        <fullName evidence="4">Secreted protein</fullName>
    </recommendedName>
</protein>
<gene>
    <name evidence="2" type="ORF">RM590_29815</name>
</gene>
<dbReference type="EMBL" id="JAVREL010000023">
    <property type="protein sequence ID" value="MDT0346748.1"/>
    <property type="molecule type" value="Genomic_DNA"/>
</dbReference>
<dbReference type="Proteomes" id="UP001183246">
    <property type="component" value="Unassembled WGS sequence"/>
</dbReference>
<proteinExistence type="predicted"/>
<comment type="caution">
    <text evidence="2">The sequence shown here is derived from an EMBL/GenBank/DDBJ whole genome shotgun (WGS) entry which is preliminary data.</text>
</comment>
<evidence type="ECO:0000313" key="2">
    <source>
        <dbReference type="EMBL" id="MDT0346748.1"/>
    </source>
</evidence>
<reference evidence="3" key="1">
    <citation type="submission" date="2023-07" db="EMBL/GenBank/DDBJ databases">
        <title>30 novel species of actinomycetes from the DSMZ collection.</title>
        <authorList>
            <person name="Nouioui I."/>
        </authorList>
    </citation>
    <scope>NUCLEOTIDE SEQUENCE [LARGE SCALE GENOMIC DNA]</scope>
    <source>
        <strain evidence="3">DSM 44938</strain>
    </source>
</reference>
<evidence type="ECO:0000313" key="3">
    <source>
        <dbReference type="Proteomes" id="UP001183246"/>
    </source>
</evidence>
<evidence type="ECO:0000256" key="1">
    <source>
        <dbReference type="SAM" id="MobiDB-lite"/>
    </source>
</evidence>